<evidence type="ECO:0000313" key="1">
    <source>
        <dbReference type="EMBL" id="OQP64347.1"/>
    </source>
</evidence>
<dbReference type="Proteomes" id="UP000192796">
    <property type="component" value="Unassembled WGS sequence"/>
</dbReference>
<protein>
    <submittedName>
        <fullName evidence="1">Uncharacterized protein</fullName>
    </submittedName>
</protein>
<keyword evidence="2" id="KW-1185">Reference proteome</keyword>
<reference evidence="1 2" key="1">
    <citation type="submission" date="2016-03" db="EMBL/GenBank/DDBJ databases">
        <title>Niastella vici sp. nov., isolated from farmland soil.</title>
        <authorList>
            <person name="Chen L."/>
            <person name="Wang D."/>
            <person name="Yang S."/>
            <person name="Wang G."/>
        </authorList>
    </citation>
    <scope>NUCLEOTIDE SEQUENCE [LARGE SCALE GENOMIC DNA]</scope>
    <source>
        <strain evidence="1 2">DJ57</strain>
    </source>
</reference>
<comment type="caution">
    <text evidence="1">The sequence shown here is derived from an EMBL/GenBank/DDBJ whole genome shotgun (WGS) entry which is preliminary data.</text>
</comment>
<organism evidence="1 2">
    <name type="scientific">Niastella vici</name>
    <dbReference type="NCBI Taxonomy" id="1703345"/>
    <lineage>
        <taxon>Bacteria</taxon>
        <taxon>Pseudomonadati</taxon>
        <taxon>Bacteroidota</taxon>
        <taxon>Chitinophagia</taxon>
        <taxon>Chitinophagales</taxon>
        <taxon>Chitinophagaceae</taxon>
        <taxon>Niastella</taxon>
    </lineage>
</organism>
<name>A0A1V9G1A1_9BACT</name>
<gene>
    <name evidence="1" type="ORF">A3860_20460</name>
</gene>
<dbReference type="EMBL" id="LVYD01000042">
    <property type="protein sequence ID" value="OQP64347.1"/>
    <property type="molecule type" value="Genomic_DNA"/>
</dbReference>
<dbReference type="AlphaFoldDB" id="A0A1V9G1A1"/>
<sequence length="71" mass="8230">MQYLSRNCRDNEPDLPEQGLKPVTCNSLIPVFQGQVYTDIYTHRNEYGILFTQTLPATFTEGEEIKCWQST</sequence>
<evidence type="ECO:0000313" key="2">
    <source>
        <dbReference type="Proteomes" id="UP000192796"/>
    </source>
</evidence>
<proteinExistence type="predicted"/>
<accession>A0A1V9G1A1</accession>